<sequence>MDGVGNGHDWRAASGPAAGVSVWRWSAPPASGRARFGHTGQVAGRRLRVKSGLDRQARFRYPAAREMLPPVIVTSPDVVEAVLVPAGPFPFGVAKETALEQVRQLGEKDNPIFHVEHPRSIVTVKDCYIDRFPVTNRRFAAFLEATGHPSPLFWLDRQWNDPDQPVVGISYRDAEAFAKWAGKRLPTEQEWERAARGTDERIWPWGNEFRQQHCNSREFGAGRTTAVGMFSAGASPVGAQDMAGNVWELTSGNWEGQGKAIRGGSYKNGAAYCRCTCRWGIDPDVKGSTWLGFRCVMDLAKARIYGKPVRSQLP</sequence>
<dbReference type="Pfam" id="PF03781">
    <property type="entry name" value="FGE-sulfatase"/>
    <property type="match status" value="1"/>
</dbReference>
<dbReference type="EMBL" id="DSUT01000012">
    <property type="protein sequence ID" value="HGK27421.1"/>
    <property type="molecule type" value="Genomic_DNA"/>
</dbReference>
<feature type="domain" description="Sulfatase-modifying factor enzyme-like" evidence="1">
    <location>
        <begin position="80"/>
        <end position="296"/>
    </location>
</feature>
<protein>
    <recommendedName>
        <fullName evidence="1">Sulfatase-modifying factor enzyme-like domain-containing protein</fullName>
    </recommendedName>
</protein>
<dbReference type="SUPFAM" id="SSF56436">
    <property type="entry name" value="C-type lectin-like"/>
    <property type="match status" value="1"/>
</dbReference>
<dbReference type="PANTHER" id="PTHR23150">
    <property type="entry name" value="SULFATASE MODIFYING FACTOR 1, 2"/>
    <property type="match status" value="1"/>
</dbReference>
<accession>A0A7C4GEB5</accession>
<gene>
    <name evidence="2" type="ORF">ENS41_00505</name>
</gene>
<reference evidence="2" key="1">
    <citation type="journal article" date="2020" name="mSystems">
        <title>Genome- and Community-Level Interaction Insights into Carbon Utilization and Element Cycling Functions of Hydrothermarchaeota in Hydrothermal Sediment.</title>
        <authorList>
            <person name="Zhou Z."/>
            <person name="Liu Y."/>
            <person name="Xu W."/>
            <person name="Pan J."/>
            <person name="Luo Z.H."/>
            <person name="Li M."/>
        </authorList>
    </citation>
    <scope>NUCLEOTIDE SEQUENCE [LARGE SCALE GENOMIC DNA]</scope>
    <source>
        <strain evidence="2">SpSt-488</strain>
    </source>
</reference>
<dbReference type="GO" id="GO:0120147">
    <property type="term" value="F:formylglycine-generating oxidase activity"/>
    <property type="evidence" value="ECO:0007669"/>
    <property type="project" value="TreeGrafter"/>
</dbReference>
<evidence type="ECO:0000259" key="1">
    <source>
        <dbReference type="Pfam" id="PF03781"/>
    </source>
</evidence>
<organism evidence="2">
    <name type="scientific">candidate division WOR-3 bacterium</name>
    <dbReference type="NCBI Taxonomy" id="2052148"/>
    <lineage>
        <taxon>Bacteria</taxon>
        <taxon>Bacteria division WOR-3</taxon>
    </lineage>
</organism>
<dbReference type="InterPro" id="IPR005532">
    <property type="entry name" value="SUMF_dom"/>
</dbReference>
<dbReference type="Gene3D" id="3.90.1580.10">
    <property type="entry name" value="paralog of FGE (formylglycine-generating enzyme)"/>
    <property type="match status" value="1"/>
</dbReference>
<dbReference type="InterPro" id="IPR042095">
    <property type="entry name" value="SUMF_sf"/>
</dbReference>
<dbReference type="AlphaFoldDB" id="A0A7C4GEB5"/>
<dbReference type="PANTHER" id="PTHR23150:SF19">
    <property type="entry name" value="FORMYLGLYCINE-GENERATING ENZYME"/>
    <property type="match status" value="1"/>
</dbReference>
<evidence type="ECO:0000313" key="2">
    <source>
        <dbReference type="EMBL" id="HGK27421.1"/>
    </source>
</evidence>
<dbReference type="InterPro" id="IPR051043">
    <property type="entry name" value="Sulfatase_Mod_Factor_Kinase"/>
</dbReference>
<dbReference type="InterPro" id="IPR016187">
    <property type="entry name" value="CTDL_fold"/>
</dbReference>
<proteinExistence type="predicted"/>
<name>A0A7C4GEB5_UNCW3</name>
<comment type="caution">
    <text evidence="2">The sequence shown here is derived from an EMBL/GenBank/DDBJ whole genome shotgun (WGS) entry which is preliminary data.</text>
</comment>